<dbReference type="PANTHER" id="PTHR42926">
    <property type="match status" value="1"/>
</dbReference>
<dbReference type="NCBIfam" id="NF006799">
    <property type="entry name" value="PRK09302.1"/>
    <property type="match status" value="1"/>
</dbReference>
<evidence type="ECO:0000313" key="9">
    <source>
        <dbReference type="Proteomes" id="UP001500840"/>
    </source>
</evidence>
<evidence type="ECO:0000259" key="7">
    <source>
        <dbReference type="PROSITE" id="PS51146"/>
    </source>
</evidence>
<accession>A0ABP8MR25</accession>
<feature type="domain" description="KaiC" evidence="7">
    <location>
        <begin position="260"/>
        <end position="486"/>
    </location>
</feature>
<gene>
    <name evidence="8" type="primary">kaiC</name>
    <name evidence="8" type="ORF">GCM10023156_27630</name>
</gene>
<dbReference type="SUPFAM" id="SSF52540">
    <property type="entry name" value="P-loop containing nucleoside triphosphate hydrolases"/>
    <property type="match status" value="2"/>
</dbReference>
<dbReference type="InterPro" id="IPR003593">
    <property type="entry name" value="AAA+_ATPase"/>
</dbReference>
<dbReference type="RefSeq" id="WP_339939851.1">
    <property type="nucleotide sequence ID" value="NZ_BAABGA010000035.1"/>
</dbReference>
<evidence type="ECO:0000256" key="5">
    <source>
        <dbReference type="ARBA" id="ARBA00022777"/>
    </source>
</evidence>
<dbReference type="PROSITE" id="PS51146">
    <property type="entry name" value="KAIC"/>
    <property type="match status" value="2"/>
</dbReference>
<dbReference type="PRINTS" id="PR01874">
    <property type="entry name" value="DNAREPAIRADA"/>
</dbReference>
<dbReference type="EMBL" id="BAABGA010000035">
    <property type="protein sequence ID" value="GAA4454733.1"/>
    <property type="molecule type" value="Genomic_DNA"/>
</dbReference>
<comment type="caution">
    <text evidence="8">The sequence shown here is derived from an EMBL/GenBank/DDBJ whole genome shotgun (WGS) entry which is preliminary data.</text>
</comment>
<keyword evidence="5" id="KW-0418">Kinase</keyword>
<dbReference type="InterPro" id="IPR027417">
    <property type="entry name" value="P-loop_NTPase"/>
</dbReference>
<dbReference type="InterPro" id="IPR014774">
    <property type="entry name" value="KaiC-like_dom"/>
</dbReference>
<dbReference type="SMART" id="SM00382">
    <property type="entry name" value="AAA"/>
    <property type="match status" value="2"/>
</dbReference>
<dbReference type="EC" id="2.7.11.1" evidence="1"/>
<dbReference type="Proteomes" id="UP001500840">
    <property type="component" value="Unassembled WGS sequence"/>
</dbReference>
<keyword evidence="3" id="KW-0808">Transferase</keyword>
<evidence type="ECO:0000313" key="8">
    <source>
        <dbReference type="EMBL" id="GAA4454733.1"/>
    </source>
</evidence>
<proteinExistence type="predicted"/>
<dbReference type="InterPro" id="IPR010624">
    <property type="entry name" value="KaiC_dom"/>
</dbReference>
<name>A0ABP8MR25_9BACT</name>
<evidence type="ECO:0000256" key="1">
    <source>
        <dbReference type="ARBA" id="ARBA00012513"/>
    </source>
</evidence>
<dbReference type="InterPro" id="IPR047221">
    <property type="entry name" value="KaiC_N"/>
</dbReference>
<keyword evidence="9" id="KW-1185">Reference proteome</keyword>
<feature type="domain" description="KaiC" evidence="7">
    <location>
        <begin position="20"/>
        <end position="259"/>
    </location>
</feature>
<evidence type="ECO:0000256" key="4">
    <source>
        <dbReference type="ARBA" id="ARBA00022737"/>
    </source>
</evidence>
<dbReference type="PANTHER" id="PTHR42926:SF1">
    <property type="entry name" value="CIRCADIAN CLOCK OSCILLATOR PROTEIN KAIC 1"/>
    <property type="match status" value="1"/>
</dbReference>
<keyword evidence="4" id="KW-0677">Repeat</keyword>
<evidence type="ECO:0000256" key="2">
    <source>
        <dbReference type="ARBA" id="ARBA00022553"/>
    </source>
</evidence>
<reference evidence="9" key="1">
    <citation type="journal article" date="2019" name="Int. J. Syst. Evol. Microbiol.">
        <title>The Global Catalogue of Microorganisms (GCM) 10K type strain sequencing project: providing services to taxonomists for standard genome sequencing and annotation.</title>
        <authorList>
            <consortium name="The Broad Institute Genomics Platform"/>
            <consortium name="The Broad Institute Genome Sequencing Center for Infectious Disease"/>
            <person name="Wu L."/>
            <person name="Ma J."/>
        </authorList>
    </citation>
    <scope>NUCLEOTIDE SEQUENCE [LARGE SCALE GENOMIC DNA]</scope>
    <source>
        <strain evidence="9">JCM 17759</strain>
    </source>
</reference>
<sequence>MNDGDGRSNNAMVDESTSLPKVLTGIQGFDEISGGGLPAGRPTLVCGSAGCGKSLFGMEFLVRGATEFDEPGVFVSFEETEHELTANVSSLGFNLPELIQNKKMAIDYVRVERSEIEENGEYDLEGLFIRLGYAIDSIGAKRVVLDTIETLFSGLSNLAIVRSELRRLFRWLKEKGVTAVITGERGDGQLTRQGLEEYVSDCVVILDHRIVDQVSTRQLRIVKYRGTSHGTNEYPFLIDQEGIVVMPLSSIALNHTVSADRISSGIDAVDEMLDGKGFYRGSSVLVSGTAGCGKSSLAAHLTHAACRRNERVLYIAMEESPDQIVRNMRSIGLDLAPFISNRLLQIHSIRATSSGIEQHLVQFYKMVRRFQPSVVVVDPISSLERGGTYNDANSMVTRLVDFLKTEGPTAFMTSLTSGDAAIEQTSLEISSLVDSWLLLRDVESEGERHRVLYVLKSRGMAHSHQLRSFQITDNGIVLSDSRSKCE</sequence>
<keyword evidence="2" id="KW-0597">Phosphoprotein</keyword>
<keyword evidence="6" id="KW-0378">Hydrolase</keyword>
<protein>
    <recommendedName>
        <fullName evidence="1">non-specific serine/threonine protein kinase</fullName>
        <ecNumber evidence="1">2.7.11.1</ecNumber>
    </recommendedName>
</protein>
<evidence type="ECO:0000256" key="6">
    <source>
        <dbReference type="ARBA" id="ARBA00022801"/>
    </source>
</evidence>
<dbReference type="InterPro" id="IPR051347">
    <property type="entry name" value="Circadian_clock_KaiC-rel"/>
</dbReference>
<dbReference type="Pfam" id="PF06745">
    <property type="entry name" value="ATPase"/>
    <property type="match status" value="2"/>
</dbReference>
<organism evidence="8 9">
    <name type="scientific">Novipirellula rosea</name>
    <dbReference type="NCBI Taxonomy" id="1031540"/>
    <lineage>
        <taxon>Bacteria</taxon>
        <taxon>Pseudomonadati</taxon>
        <taxon>Planctomycetota</taxon>
        <taxon>Planctomycetia</taxon>
        <taxon>Pirellulales</taxon>
        <taxon>Pirellulaceae</taxon>
        <taxon>Novipirellula</taxon>
    </lineage>
</organism>
<dbReference type="Gene3D" id="3.40.50.300">
    <property type="entry name" value="P-loop containing nucleotide triphosphate hydrolases"/>
    <property type="match status" value="2"/>
</dbReference>
<evidence type="ECO:0000256" key="3">
    <source>
        <dbReference type="ARBA" id="ARBA00022679"/>
    </source>
</evidence>
<dbReference type="InterPro" id="IPR030665">
    <property type="entry name" value="KaiC"/>
</dbReference>
<dbReference type="CDD" id="cd19485">
    <property type="entry name" value="KaiC-N"/>
    <property type="match status" value="1"/>
</dbReference>
<dbReference type="PIRSF" id="PIRSF039117">
    <property type="entry name" value="KaiC"/>
    <property type="match status" value="1"/>
</dbReference>